<keyword evidence="4 7" id="KW-1133">Transmembrane helix</keyword>
<feature type="domain" description="Major facilitator superfamily (MFS) profile" evidence="8">
    <location>
        <begin position="238"/>
        <end position="472"/>
    </location>
</feature>
<keyword evidence="3 7" id="KW-0812">Transmembrane</keyword>
<dbReference type="CDD" id="cd17341">
    <property type="entry name" value="MFS_NRT2_like"/>
    <property type="match status" value="1"/>
</dbReference>
<feature type="transmembrane region" description="Helical" evidence="7">
    <location>
        <begin position="33"/>
        <end position="58"/>
    </location>
</feature>
<feature type="transmembrane region" description="Helical" evidence="7">
    <location>
        <begin position="99"/>
        <end position="118"/>
    </location>
</feature>
<dbReference type="InterPro" id="IPR044772">
    <property type="entry name" value="NO3_transporter"/>
</dbReference>
<dbReference type="SUPFAM" id="SSF103473">
    <property type="entry name" value="MFS general substrate transporter"/>
    <property type="match status" value="1"/>
</dbReference>
<evidence type="ECO:0000313" key="10">
    <source>
        <dbReference type="Proteomes" id="UP000028864"/>
    </source>
</evidence>
<comment type="similarity">
    <text evidence="2">Belongs to the major facilitator superfamily. Nitrate/nitrite porter (TC 2.A.1.8) family.</text>
</comment>
<evidence type="ECO:0000256" key="6">
    <source>
        <dbReference type="ARBA" id="ARBA00023136"/>
    </source>
</evidence>
<evidence type="ECO:0000256" key="1">
    <source>
        <dbReference type="ARBA" id="ARBA00004651"/>
    </source>
</evidence>
<feature type="transmembrane region" description="Helical" evidence="7">
    <location>
        <begin position="70"/>
        <end position="87"/>
    </location>
</feature>
<evidence type="ECO:0000256" key="5">
    <source>
        <dbReference type="ARBA" id="ARBA00023063"/>
    </source>
</evidence>
<reference evidence="9" key="2">
    <citation type="submission" date="2015-09" db="EMBL/GenBank/DDBJ databases">
        <title>Draft genome sequence of Mycobacterium neoaurum DSM 44074.</title>
        <authorList>
            <person name="Croce O."/>
            <person name="Robert C."/>
            <person name="Raoult D."/>
            <person name="Drancourt M."/>
        </authorList>
    </citation>
    <scope>NUCLEOTIDE SEQUENCE</scope>
    <source>
        <strain evidence="9">DSM 44074</strain>
    </source>
</reference>
<feature type="transmembrane region" description="Helical" evidence="7">
    <location>
        <begin position="342"/>
        <end position="360"/>
    </location>
</feature>
<dbReference type="InterPro" id="IPR011701">
    <property type="entry name" value="MFS"/>
</dbReference>
<sequence length="472" mass="50134">MLNTRRNRDIAHWDAEDADAWESGGKDIAKRNLIWSIFAEHVGFSVWSIWSVMVLFMPQDVYGIDAAGKFYLVAMPTLVGAFMRIPYTIAPARFGGRNWTIVSALLLLIPLTLTLWVMSQPGTSYTTFMLVAAFAGLGGGNFASSMTNINAFYPQRLKGWALGLNAGGGNIGVPVIQLIGLLIIATVSNTAPYLVCAIYLVLVGLAALGAAFFMDNLGNQRSNLGAMVEAMRFKHSWVMSFLYIGTFGSFIGFSFAFGQVLQINFLAGGDTPAQASLHAAQIAFLGPLLGSISRPFGGKLADKIGGGKITLYVFVAMIFAAGILVAAGVLDDSTAGAPTGGQMIAYVAGFILLFILSGLGNGSTYKMIPSIFEAKAQGHDEWSREEKAAWSRSMSGALIGFAGAVGALGGVFINIVLRMSYVSDAKSATNAFWVFLGFYVICAIVTWFVFLRLSSSKAAASPAALPESVATA</sequence>
<organism evidence="9 10">
    <name type="scientific">Mycolicibacterium neoaurum</name>
    <name type="common">Mycobacterium neoaurum</name>
    <dbReference type="NCBI Taxonomy" id="1795"/>
    <lineage>
        <taxon>Bacteria</taxon>
        <taxon>Bacillati</taxon>
        <taxon>Actinomycetota</taxon>
        <taxon>Actinomycetes</taxon>
        <taxon>Mycobacteriales</taxon>
        <taxon>Mycobacteriaceae</taxon>
        <taxon>Mycolicibacterium</taxon>
    </lineage>
</organism>
<gene>
    <name evidence="9" type="ORF">BN1047_02157</name>
</gene>
<dbReference type="GO" id="GO:0042128">
    <property type="term" value="P:nitrate assimilation"/>
    <property type="evidence" value="ECO:0007669"/>
    <property type="project" value="UniProtKB-KW"/>
</dbReference>
<evidence type="ECO:0000256" key="3">
    <source>
        <dbReference type="ARBA" id="ARBA00022692"/>
    </source>
</evidence>
<feature type="transmembrane region" description="Helical" evidence="7">
    <location>
        <begin position="309"/>
        <end position="330"/>
    </location>
</feature>
<dbReference type="RefSeq" id="WP_030135546.1">
    <property type="nucleotide sequence ID" value="NZ_CP074376.1"/>
</dbReference>
<evidence type="ECO:0000259" key="8">
    <source>
        <dbReference type="PROSITE" id="PS50850"/>
    </source>
</evidence>
<evidence type="ECO:0000256" key="2">
    <source>
        <dbReference type="ARBA" id="ARBA00008432"/>
    </source>
</evidence>
<evidence type="ECO:0000313" key="9">
    <source>
        <dbReference type="EMBL" id="CDQ44281.1"/>
    </source>
</evidence>
<dbReference type="GO" id="GO:0015112">
    <property type="term" value="F:nitrate transmembrane transporter activity"/>
    <property type="evidence" value="ECO:0007669"/>
    <property type="project" value="InterPro"/>
</dbReference>
<proteinExistence type="inferred from homology"/>
<feature type="transmembrane region" description="Helical" evidence="7">
    <location>
        <begin position="397"/>
        <end position="419"/>
    </location>
</feature>
<feature type="transmembrane region" description="Helical" evidence="7">
    <location>
        <begin position="164"/>
        <end position="185"/>
    </location>
</feature>
<protein>
    <submittedName>
        <fullName evidence="9">Nitrate/nitrite transporter</fullName>
    </submittedName>
</protein>
<dbReference type="AlphaFoldDB" id="A0AAV2WK03"/>
<evidence type="ECO:0000256" key="7">
    <source>
        <dbReference type="SAM" id="Phobius"/>
    </source>
</evidence>
<feature type="transmembrane region" description="Helical" evidence="7">
    <location>
        <begin position="124"/>
        <end position="143"/>
    </location>
</feature>
<dbReference type="InterPro" id="IPR020846">
    <property type="entry name" value="MFS_dom"/>
</dbReference>
<keyword evidence="5" id="KW-0534">Nitrate assimilation</keyword>
<keyword evidence="6 7" id="KW-0472">Membrane</keyword>
<feature type="transmembrane region" description="Helical" evidence="7">
    <location>
        <begin position="431"/>
        <end position="451"/>
    </location>
</feature>
<reference evidence="9" key="1">
    <citation type="submission" date="2014-05" db="EMBL/GenBank/DDBJ databases">
        <authorList>
            <person name="Urmite Genomes"/>
        </authorList>
    </citation>
    <scope>NUCLEOTIDE SEQUENCE</scope>
    <source>
        <strain evidence="9">DSM 44074</strain>
    </source>
</reference>
<dbReference type="Pfam" id="PF07690">
    <property type="entry name" value="MFS_1"/>
    <property type="match status" value="1"/>
</dbReference>
<evidence type="ECO:0000256" key="4">
    <source>
        <dbReference type="ARBA" id="ARBA00022989"/>
    </source>
</evidence>
<feature type="transmembrane region" description="Helical" evidence="7">
    <location>
        <begin position="235"/>
        <end position="257"/>
    </location>
</feature>
<dbReference type="PROSITE" id="PS50850">
    <property type="entry name" value="MFS"/>
    <property type="match status" value="1"/>
</dbReference>
<dbReference type="GO" id="GO:0005886">
    <property type="term" value="C:plasma membrane"/>
    <property type="evidence" value="ECO:0007669"/>
    <property type="project" value="UniProtKB-SubCell"/>
</dbReference>
<comment type="subcellular location">
    <subcellularLocation>
        <location evidence="1">Cell membrane</location>
        <topology evidence="1">Multi-pass membrane protein</topology>
    </subcellularLocation>
</comment>
<dbReference type="Gene3D" id="1.20.1250.20">
    <property type="entry name" value="MFS general substrate transporter like domains"/>
    <property type="match status" value="1"/>
</dbReference>
<dbReference type="EMBL" id="LK021338">
    <property type="protein sequence ID" value="CDQ44281.1"/>
    <property type="molecule type" value="Genomic_DNA"/>
</dbReference>
<accession>A0AAV2WK03</accession>
<name>A0AAV2WK03_MYCNE</name>
<feature type="transmembrane region" description="Helical" evidence="7">
    <location>
        <begin position="191"/>
        <end position="214"/>
    </location>
</feature>
<dbReference type="Proteomes" id="UP000028864">
    <property type="component" value="Unassembled WGS sequence"/>
</dbReference>
<feature type="transmembrane region" description="Helical" evidence="7">
    <location>
        <begin position="277"/>
        <end position="297"/>
    </location>
</feature>
<dbReference type="PANTHER" id="PTHR23515">
    <property type="entry name" value="HIGH-AFFINITY NITRATE TRANSPORTER 2.3"/>
    <property type="match status" value="1"/>
</dbReference>
<dbReference type="InterPro" id="IPR036259">
    <property type="entry name" value="MFS_trans_sf"/>
</dbReference>